<feature type="region of interest" description="Disordered" evidence="1">
    <location>
        <begin position="1"/>
        <end position="98"/>
    </location>
</feature>
<proteinExistence type="predicted"/>
<keyword evidence="3" id="KW-1185">Reference proteome</keyword>
<dbReference type="PANTHER" id="PTHR38116">
    <property type="entry name" value="CHROMOSOME 7, WHOLE GENOME SHOTGUN SEQUENCE"/>
    <property type="match status" value="1"/>
</dbReference>
<dbReference type="InterPro" id="IPR021833">
    <property type="entry name" value="DUF3425"/>
</dbReference>
<protein>
    <submittedName>
        <fullName evidence="2">Uncharacterized protein</fullName>
    </submittedName>
</protein>
<sequence length="356" mass="38702">MSVMLPVFYPETPESLPAPPRDPGGPELPERPERQERPAGPARVDERRQRQRERRQQLSAARKQPGQPALRPRTEEEPFHGGHYGHLQTAGSGMMGLDPGSVDLEAHWSTTTETCSVNRGGGGGWTPLAGSASSPGSSTSNSGTDLSFFSDGIIHRPPTCTRAVVPASHHTLPDPHANAIEFLPTTIFSALLHNAVALGFNLEEIASCAAGGISPFYRPSTPHDDPASLLSSAVLSLPGVPPENLRPTLTQVLIPHHPSLDLIPLPRLRDRAIALSAAMPHVFDNWELKLDIYTRGGLGVRRRQMVGRTCQPWEKEGWVAAPWFLTKWSVIVDEERELLTARGRASMSIVAATTRV</sequence>
<feature type="compositionally biased region" description="Basic and acidic residues" evidence="1">
    <location>
        <begin position="28"/>
        <end position="48"/>
    </location>
</feature>
<dbReference type="AlphaFoldDB" id="A0A086T162"/>
<comment type="caution">
    <text evidence="2">The sequence shown here is derived from an EMBL/GenBank/DDBJ whole genome shotgun (WGS) entry which is preliminary data.</text>
</comment>
<evidence type="ECO:0000313" key="2">
    <source>
        <dbReference type="EMBL" id="KFH43094.1"/>
    </source>
</evidence>
<evidence type="ECO:0000256" key="1">
    <source>
        <dbReference type="SAM" id="MobiDB-lite"/>
    </source>
</evidence>
<evidence type="ECO:0000313" key="3">
    <source>
        <dbReference type="Proteomes" id="UP000029964"/>
    </source>
</evidence>
<dbReference type="Proteomes" id="UP000029964">
    <property type="component" value="Unassembled WGS sequence"/>
</dbReference>
<gene>
    <name evidence="2" type="ORF">ACRE_061650</name>
</gene>
<dbReference type="HOGENOM" id="CLU_033726_4_1_1"/>
<dbReference type="EMBL" id="JPKY01000078">
    <property type="protein sequence ID" value="KFH43094.1"/>
    <property type="molecule type" value="Genomic_DNA"/>
</dbReference>
<organism evidence="2 3">
    <name type="scientific">Hapsidospora chrysogenum (strain ATCC 11550 / CBS 779.69 / DSM 880 / IAM 14645 / JCM 23072 / IMI 49137)</name>
    <name type="common">Acremonium chrysogenum</name>
    <dbReference type="NCBI Taxonomy" id="857340"/>
    <lineage>
        <taxon>Eukaryota</taxon>
        <taxon>Fungi</taxon>
        <taxon>Dikarya</taxon>
        <taxon>Ascomycota</taxon>
        <taxon>Pezizomycotina</taxon>
        <taxon>Sordariomycetes</taxon>
        <taxon>Hypocreomycetidae</taxon>
        <taxon>Hypocreales</taxon>
        <taxon>Bionectriaceae</taxon>
        <taxon>Hapsidospora</taxon>
    </lineage>
</organism>
<reference evidence="3" key="1">
    <citation type="journal article" date="2014" name="Genome Announc.">
        <title>Genome sequence and annotation of Acremonium chrysogenum, producer of the beta-lactam antibiotic cephalosporin C.</title>
        <authorList>
            <person name="Terfehr D."/>
            <person name="Dahlmann T.A."/>
            <person name="Specht T."/>
            <person name="Zadra I."/>
            <person name="Kuernsteiner H."/>
            <person name="Kueck U."/>
        </authorList>
    </citation>
    <scope>NUCLEOTIDE SEQUENCE [LARGE SCALE GENOMIC DNA]</scope>
    <source>
        <strain evidence="3">ATCC 11550 / CBS 779.69 / DSM 880 / IAM 14645 / JCM 23072 / IMI 49137</strain>
    </source>
</reference>
<dbReference type="OrthoDB" id="5973539at2759"/>
<dbReference type="STRING" id="857340.A0A086T162"/>
<name>A0A086T162_HAPC1</name>
<dbReference type="Pfam" id="PF11905">
    <property type="entry name" value="DUF3425"/>
    <property type="match status" value="1"/>
</dbReference>
<dbReference type="PANTHER" id="PTHR38116:SF8">
    <property type="entry name" value="BZIP DOMAIN-CONTAINING PROTEIN"/>
    <property type="match status" value="1"/>
</dbReference>
<accession>A0A086T162</accession>